<proteinExistence type="predicted"/>
<dbReference type="EMBL" id="HF935354">
    <property type="protein sequence ID" value="CCX29750.1"/>
    <property type="molecule type" value="Genomic_DNA"/>
</dbReference>
<dbReference type="eggNOG" id="KOG2919">
    <property type="taxonomic scope" value="Eukaryota"/>
</dbReference>
<dbReference type="Proteomes" id="UP000018144">
    <property type="component" value="Unassembled WGS sequence"/>
</dbReference>
<dbReference type="AlphaFoldDB" id="U4LK61"/>
<feature type="region of interest" description="Disordered" evidence="1">
    <location>
        <begin position="1"/>
        <end position="34"/>
    </location>
</feature>
<dbReference type="SMART" id="SM00320">
    <property type="entry name" value="WD40"/>
    <property type="match status" value="4"/>
</dbReference>
<dbReference type="PANTHER" id="PTHR13211">
    <property type="entry name" value="TELOMERASE CAJAL BODY PROTEIN 1"/>
    <property type="match status" value="1"/>
</dbReference>
<feature type="region of interest" description="Disordered" evidence="1">
    <location>
        <begin position="388"/>
        <end position="407"/>
    </location>
</feature>
<dbReference type="STRING" id="1076935.U4LK61"/>
<sequence length="459" mass="50382">MSNPLTPPPPPSSDSQVLEPPQESAPQATQQWPNIETPLRLVGSTGTTYCGTIVETTDNPYFLHSNQRENNEENNVFKNLQWTPDGTTLLTHSEDNGLRTFILPPNLLKPGERRLKPYNTTFSPSRVYSYLIHPHAALSFPESMLYLLSPRDSLIRLHSLLGPDMISSYRLEDPDTEAHLAPYSLLIPPSSPHTFFAGTSNKISLFDLNYSGSGPFQQIRTTQSKKAPQTTHSMKGLIMAMAMSTDGILAAGTNTRMVGLYDHEGSGSCITTFEVEGKGGGVTGLHWSNCGMYLYVAERRSEVIRVYDVRKTWSVVGELRGRRGNGNQRIGVEVQPDGTVVGGGEDGVVRIWRGVDGEAVGGWRAHEDPVTCAAVHPGGAVVATCSGTRRGRKWEDSSDSEEDEEGERVWDNSLKIWEMPPIVTRGVALEVGGSEARRSQEEREIAMEEAGSEEGEIVE</sequence>
<feature type="compositionally biased region" description="Pro residues" evidence="1">
    <location>
        <begin position="1"/>
        <end position="12"/>
    </location>
</feature>
<dbReference type="InterPro" id="IPR001680">
    <property type="entry name" value="WD40_rpt"/>
</dbReference>
<protein>
    <submittedName>
        <fullName evidence="2">Similar to Guanine nucleotide-binding protein negative regulator 1 acc. no. O59762</fullName>
    </submittedName>
</protein>
<dbReference type="InterPro" id="IPR051150">
    <property type="entry name" value="SWT21/TCAB1_mRNA_Telomere"/>
</dbReference>
<organism evidence="2 3">
    <name type="scientific">Pyronema omphalodes (strain CBS 100304)</name>
    <name type="common">Pyronema confluens</name>
    <dbReference type="NCBI Taxonomy" id="1076935"/>
    <lineage>
        <taxon>Eukaryota</taxon>
        <taxon>Fungi</taxon>
        <taxon>Dikarya</taxon>
        <taxon>Ascomycota</taxon>
        <taxon>Pezizomycotina</taxon>
        <taxon>Pezizomycetes</taxon>
        <taxon>Pezizales</taxon>
        <taxon>Pyronemataceae</taxon>
        <taxon>Pyronema</taxon>
    </lineage>
</organism>
<gene>
    <name evidence="2" type="ORF">PCON_07076</name>
</gene>
<dbReference type="OMA" id="MFECPLA"/>
<feature type="region of interest" description="Disordered" evidence="1">
    <location>
        <begin position="433"/>
        <end position="459"/>
    </location>
</feature>
<dbReference type="SUPFAM" id="SSF50978">
    <property type="entry name" value="WD40 repeat-like"/>
    <property type="match status" value="1"/>
</dbReference>
<dbReference type="PANTHER" id="PTHR13211:SF0">
    <property type="entry name" value="TELOMERASE CAJAL BODY PROTEIN 1"/>
    <property type="match status" value="1"/>
</dbReference>
<evidence type="ECO:0000313" key="2">
    <source>
        <dbReference type="EMBL" id="CCX29750.1"/>
    </source>
</evidence>
<evidence type="ECO:0000313" key="3">
    <source>
        <dbReference type="Proteomes" id="UP000018144"/>
    </source>
</evidence>
<feature type="compositionally biased region" description="Basic and acidic residues" evidence="1">
    <location>
        <begin position="435"/>
        <end position="446"/>
    </location>
</feature>
<dbReference type="InterPro" id="IPR015943">
    <property type="entry name" value="WD40/YVTN_repeat-like_dom_sf"/>
</dbReference>
<dbReference type="InterPro" id="IPR036322">
    <property type="entry name" value="WD40_repeat_dom_sf"/>
</dbReference>
<dbReference type="Gene3D" id="2.130.10.10">
    <property type="entry name" value="YVTN repeat-like/Quinoprotein amine dehydrogenase"/>
    <property type="match status" value="2"/>
</dbReference>
<feature type="compositionally biased region" description="Acidic residues" evidence="1">
    <location>
        <begin position="450"/>
        <end position="459"/>
    </location>
</feature>
<feature type="compositionally biased region" description="Acidic residues" evidence="1">
    <location>
        <begin position="397"/>
        <end position="406"/>
    </location>
</feature>
<evidence type="ECO:0000256" key="1">
    <source>
        <dbReference type="SAM" id="MobiDB-lite"/>
    </source>
</evidence>
<feature type="compositionally biased region" description="Polar residues" evidence="1">
    <location>
        <begin position="24"/>
        <end position="34"/>
    </location>
</feature>
<name>U4LK61_PYROM</name>
<dbReference type="Pfam" id="PF00400">
    <property type="entry name" value="WD40"/>
    <property type="match status" value="1"/>
</dbReference>
<accession>U4LK61</accession>
<keyword evidence="3" id="KW-1185">Reference proteome</keyword>
<dbReference type="OrthoDB" id="239865at2759"/>
<reference evidence="2 3" key="1">
    <citation type="journal article" date="2013" name="PLoS Genet.">
        <title>The genome and development-dependent transcriptomes of Pyronema confluens: a window into fungal evolution.</title>
        <authorList>
            <person name="Traeger S."/>
            <person name="Altegoer F."/>
            <person name="Freitag M."/>
            <person name="Gabaldon T."/>
            <person name="Kempken F."/>
            <person name="Kumar A."/>
            <person name="Marcet-Houben M."/>
            <person name="Poggeler S."/>
            <person name="Stajich J.E."/>
            <person name="Nowrousian M."/>
        </authorList>
    </citation>
    <scope>NUCLEOTIDE SEQUENCE [LARGE SCALE GENOMIC DNA]</scope>
    <source>
        <strain evidence="3">CBS 100304</strain>
        <tissue evidence="2">Vegetative mycelium</tissue>
    </source>
</reference>